<comment type="caution">
    <text evidence="1">The sequence shown here is derived from an EMBL/GenBank/DDBJ whole genome shotgun (WGS) entry which is preliminary data.</text>
</comment>
<sequence>MKEVYQCFRDDDLDVVNLYADALVYIAPRKMFHVQSGLLIAGSPVREVRAVFDLGLQHPNADKHAGLIHFWIHYLEMSATPAVALPAADRLRHLVSDAAHIHHMPHTSTREISRQKWRKELLQLLSPAQLPLPSLHNYTSKPDEIKNLPLPHDQDLYCVTTTITHYGKGIAWAATGNVLEADKERELYHAAEKRVPSTRKDFPNQISDVLKVATAMLDGEVEYRRGNYGRAFKSLCEAIRHEDSLMYTEPWG</sequence>
<dbReference type="PANTHER" id="PTHR45588:SF1">
    <property type="entry name" value="WW DOMAIN-CONTAINING PROTEIN"/>
    <property type="match status" value="1"/>
</dbReference>
<organism evidence="1 2">
    <name type="scientific">Aspergillus arachidicola</name>
    <dbReference type="NCBI Taxonomy" id="656916"/>
    <lineage>
        <taxon>Eukaryota</taxon>
        <taxon>Fungi</taxon>
        <taxon>Dikarya</taxon>
        <taxon>Ascomycota</taxon>
        <taxon>Pezizomycotina</taxon>
        <taxon>Eurotiomycetes</taxon>
        <taxon>Eurotiomycetidae</taxon>
        <taxon>Eurotiales</taxon>
        <taxon>Aspergillaceae</taxon>
        <taxon>Aspergillus</taxon>
        <taxon>Aspergillus subgen. Circumdati</taxon>
    </lineage>
</organism>
<dbReference type="AlphaFoldDB" id="A0A2G7FRT0"/>
<dbReference type="EMBL" id="NEXV01000455">
    <property type="protein sequence ID" value="PIG83352.1"/>
    <property type="molecule type" value="Genomic_DNA"/>
</dbReference>
<reference evidence="1 2" key="1">
    <citation type="submission" date="2017-05" db="EMBL/GenBank/DDBJ databases">
        <title>Genome sequence for an aflatoxigenic pathogen of Argentinian peanut, Aspergillus arachidicola.</title>
        <authorList>
            <person name="Moore G."/>
            <person name="Beltz S.B."/>
            <person name="Mack B.M."/>
        </authorList>
    </citation>
    <scope>NUCLEOTIDE SEQUENCE [LARGE SCALE GENOMIC DNA]</scope>
    <source>
        <strain evidence="1 2">CBS 117610</strain>
    </source>
</reference>
<accession>A0A2G7FRT0</accession>
<evidence type="ECO:0000313" key="1">
    <source>
        <dbReference type="EMBL" id="PIG83352.1"/>
    </source>
</evidence>
<gene>
    <name evidence="1" type="ORF">AARAC_001129</name>
</gene>
<dbReference type="PANTHER" id="PTHR45588">
    <property type="entry name" value="TPR DOMAIN-CONTAINING PROTEIN"/>
    <property type="match status" value="1"/>
</dbReference>
<name>A0A2G7FRT0_9EURO</name>
<evidence type="ECO:0000313" key="2">
    <source>
        <dbReference type="Proteomes" id="UP000231358"/>
    </source>
</evidence>
<dbReference type="STRING" id="656916.A0A2G7FRT0"/>
<keyword evidence="2" id="KW-1185">Reference proteome</keyword>
<dbReference type="Proteomes" id="UP000231358">
    <property type="component" value="Unassembled WGS sequence"/>
</dbReference>
<protein>
    <submittedName>
        <fullName evidence="1">TPR domain protein</fullName>
    </submittedName>
</protein>
<proteinExistence type="predicted"/>